<dbReference type="PRINTS" id="PR00080">
    <property type="entry name" value="SDRFAMILY"/>
</dbReference>
<comment type="caution">
    <text evidence="3">The sequence shown here is derived from an EMBL/GenBank/DDBJ whole genome shotgun (WGS) entry which is preliminary data.</text>
</comment>
<evidence type="ECO:0000313" key="4">
    <source>
        <dbReference type="Proteomes" id="UP000637578"/>
    </source>
</evidence>
<dbReference type="GO" id="GO:0016491">
    <property type="term" value="F:oxidoreductase activity"/>
    <property type="evidence" value="ECO:0007669"/>
    <property type="project" value="UniProtKB-KW"/>
</dbReference>
<dbReference type="InterPro" id="IPR036291">
    <property type="entry name" value="NAD(P)-bd_dom_sf"/>
</dbReference>
<dbReference type="PROSITE" id="PS00061">
    <property type="entry name" value="ADH_SHORT"/>
    <property type="match status" value="1"/>
</dbReference>
<dbReference type="PANTHER" id="PTHR43639:SF1">
    <property type="entry name" value="SHORT-CHAIN DEHYDROGENASE_REDUCTASE FAMILY PROTEIN"/>
    <property type="match status" value="1"/>
</dbReference>
<dbReference type="CDD" id="cd05233">
    <property type="entry name" value="SDR_c"/>
    <property type="match status" value="1"/>
</dbReference>
<reference evidence="3" key="1">
    <citation type="journal article" date="2014" name="Int. J. Syst. Evol. Microbiol.">
        <title>Complete genome sequence of Corynebacterium casei LMG S-19264T (=DSM 44701T), isolated from a smear-ripened cheese.</title>
        <authorList>
            <consortium name="US DOE Joint Genome Institute (JGI-PGF)"/>
            <person name="Walter F."/>
            <person name="Albersmeier A."/>
            <person name="Kalinowski J."/>
            <person name="Ruckert C."/>
        </authorList>
    </citation>
    <scope>NUCLEOTIDE SEQUENCE</scope>
    <source>
        <strain evidence="3">CGMCC 4.5737</strain>
    </source>
</reference>
<gene>
    <name evidence="3" type="ORF">GCM10012275_48210</name>
</gene>
<dbReference type="InterPro" id="IPR002347">
    <property type="entry name" value="SDR_fam"/>
</dbReference>
<dbReference type="Pfam" id="PF13561">
    <property type="entry name" value="adh_short_C2"/>
    <property type="match status" value="1"/>
</dbReference>
<organism evidence="3 4">
    <name type="scientific">Longimycelium tulufanense</name>
    <dbReference type="NCBI Taxonomy" id="907463"/>
    <lineage>
        <taxon>Bacteria</taxon>
        <taxon>Bacillati</taxon>
        <taxon>Actinomycetota</taxon>
        <taxon>Actinomycetes</taxon>
        <taxon>Pseudonocardiales</taxon>
        <taxon>Pseudonocardiaceae</taxon>
        <taxon>Longimycelium</taxon>
    </lineage>
</organism>
<dbReference type="AlphaFoldDB" id="A0A8J3CIJ5"/>
<evidence type="ECO:0000256" key="2">
    <source>
        <dbReference type="ARBA" id="ARBA00023002"/>
    </source>
</evidence>
<dbReference type="FunFam" id="3.40.50.720:FF:000084">
    <property type="entry name" value="Short-chain dehydrogenase reductase"/>
    <property type="match status" value="1"/>
</dbReference>
<keyword evidence="2" id="KW-0560">Oxidoreductase</keyword>
<dbReference type="Gene3D" id="3.40.50.720">
    <property type="entry name" value="NAD(P)-binding Rossmann-like Domain"/>
    <property type="match status" value="1"/>
</dbReference>
<dbReference type="RefSeq" id="WP_189060692.1">
    <property type="nucleotide sequence ID" value="NZ_BMMK01000027.1"/>
</dbReference>
<dbReference type="Proteomes" id="UP000637578">
    <property type="component" value="Unassembled WGS sequence"/>
</dbReference>
<dbReference type="InterPro" id="IPR020904">
    <property type="entry name" value="Sc_DH/Rdtase_CS"/>
</dbReference>
<accession>A0A8J3CIJ5</accession>
<sequence>MGGRGVLITGGSGDIGAAIVRRFASDCDHVAVHYASGRERAEGVVASLPADGHLAIQADITQHNEARRLVEDAVAALGQLDVLVNNAGISEPFHPVLDSSYEQWQEGWRRIIQLNLIGTTNVTFCAVQHMRERGGRIVNVGSRGAFRGSPYAPAYAASKAGLHAFGQTLALTLAGVGISVTTVAPGPVEGGMAADYLAGPQGEAVRAESPFGRVATPDEVADAVAYLASPGAEFASGTIVDLNGASYLRP</sequence>
<dbReference type="PANTHER" id="PTHR43639">
    <property type="entry name" value="OXIDOREDUCTASE, SHORT-CHAIN DEHYDROGENASE/REDUCTASE FAMILY (AFU_ORTHOLOGUE AFUA_5G02870)"/>
    <property type="match status" value="1"/>
</dbReference>
<evidence type="ECO:0000256" key="1">
    <source>
        <dbReference type="ARBA" id="ARBA00006484"/>
    </source>
</evidence>
<keyword evidence="4" id="KW-1185">Reference proteome</keyword>
<dbReference type="SUPFAM" id="SSF51735">
    <property type="entry name" value="NAD(P)-binding Rossmann-fold domains"/>
    <property type="match status" value="1"/>
</dbReference>
<name>A0A8J3CIJ5_9PSEU</name>
<dbReference type="PRINTS" id="PR00081">
    <property type="entry name" value="GDHRDH"/>
</dbReference>
<comment type="similarity">
    <text evidence="1">Belongs to the short-chain dehydrogenases/reductases (SDR) family.</text>
</comment>
<proteinExistence type="inferred from homology"/>
<dbReference type="EMBL" id="BMMK01000027">
    <property type="protein sequence ID" value="GGM72027.1"/>
    <property type="molecule type" value="Genomic_DNA"/>
</dbReference>
<protein>
    <submittedName>
        <fullName evidence="3">Epimerase</fullName>
    </submittedName>
</protein>
<reference evidence="3" key="2">
    <citation type="submission" date="2020-09" db="EMBL/GenBank/DDBJ databases">
        <authorList>
            <person name="Sun Q."/>
            <person name="Zhou Y."/>
        </authorList>
    </citation>
    <scope>NUCLEOTIDE SEQUENCE</scope>
    <source>
        <strain evidence="3">CGMCC 4.5737</strain>
    </source>
</reference>
<evidence type="ECO:0000313" key="3">
    <source>
        <dbReference type="EMBL" id="GGM72027.1"/>
    </source>
</evidence>